<evidence type="ECO:0000313" key="17">
    <source>
        <dbReference type="Proteomes" id="UP000197003"/>
    </source>
</evidence>
<keyword evidence="9" id="KW-0902">Two-component regulatory system</keyword>
<dbReference type="PANTHER" id="PTHR45339:SF1">
    <property type="entry name" value="HYBRID SIGNAL TRANSDUCTION HISTIDINE KINASE J"/>
    <property type="match status" value="1"/>
</dbReference>
<proteinExistence type="predicted"/>
<dbReference type="Gene3D" id="3.30.450.350">
    <property type="entry name" value="CHASE domain"/>
    <property type="match status" value="1"/>
</dbReference>
<accession>A0A1Z3N7Y2</accession>
<dbReference type="Pfam" id="PF02518">
    <property type="entry name" value="HATPase_c"/>
    <property type="match status" value="1"/>
</dbReference>
<dbReference type="InterPro" id="IPR003594">
    <property type="entry name" value="HATPase_dom"/>
</dbReference>
<evidence type="ECO:0000256" key="7">
    <source>
        <dbReference type="ARBA" id="ARBA00022777"/>
    </source>
</evidence>
<evidence type="ECO:0000256" key="11">
    <source>
        <dbReference type="PROSITE-ProRule" id="PRU00169"/>
    </source>
</evidence>
<evidence type="ECO:0000256" key="10">
    <source>
        <dbReference type="ARBA" id="ARBA00023136"/>
    </source>
</evidence>
<dbReference type="GO" id="GO:0000155">
    <property type="term" value="F:phosphorelay sensor kinase activity"/>
    <property type="evidence" value="ECO:0007669"/>
    <property type="project" value="InterPro"/>
</dbReference>
<comment type="catalytic activity">
    <reaction evidence="1">
        <text>ATP + protein L-histidine = ADP + protein N-phospho-L-histidine.</text>
        <dbReference type="EC" id="2.7.13.3"/>
    </reaction>
</comment>
<dbReference type="PROSITE" id="PS50110">
    <property type="entry name" value="RESPONSE_REGULATORY"/>
    <property type="match status" value="1"/>
</dbReference>
<dbReference type="InterPro" id="IPR042240">
    <property type="entry name" value="CHASE_sf"/>
</dbReference>
<keyword evidence="7" id="KW-0418">Kinase</keyword>
<feature type="transmembrane region" description="Helical" evidence="12">
    <location>
        <begin position="6"/>
        <end position="28"/>
    </location>
</feature>
<feature type="transmembrane region" description="Helical" evidence="12">
    <location>
        <begin position="309"/>
        <end position="330"/>
    </location>
</feature>
<dbReference type="SMART" id="SM00448">
    <property type="entry name" value="REC"/>
    <property type="match status" value="1"/>
</dbReference>
<dbReference type="SMART" id="SM00388">
    <property type="entry name" value="HisKA"/>
    <property type="match status" value="1"/>
</dbReference>
<dbReference type="Gene3D" id="3.30.565.10">
    <property type="entry name" value="Histidine kinase-like ATPase, C-terminal domain"/>
    <property type="match status" value="1"/>
</dbReference>
<feature type="domain" description="CHASE" evidence="15">
    <location>
        <begin position="134"/>
        <end position="295"/>
    </location>
</feature>
<sequence length="920" mass="104503">MFVLSHEWNVFLVLLIIISVSVLSWWMVKVHLEKEWNARLDSEIGSVQAVINREFFGYGQSLMDTRAFFQLAGIPTAKEYQDYVDSSQVLRRFPGLQGIGFAQKVEKDGVANLERAMRDQGFVDFKFWPEGERPLYTSITLIQPQDWRNKKAMGFDMYSDLTRQSAMDKALLGNLMAVSDPVVLVQDDQEEFQKGFLIYLPVTKTIDVSGEVEPKNMLLGFVYSVVRINRFFNGAFGVPQFYDEKVNYKITIYDQKMGRTIPIYERFPSKSEAKVLSDISVSREIKVFDKTWTIHFEPLPHFFNWYERYVPILFAFVTLVMLSVIFLALWSTQQFLKFSERHKASLSQLSKNKSEDIAMFRKLNTVKADLSSAIEGSSLFEKFCKHMESVFGIEDCVVFVREQKGPYEKRFQKKLNVFPDVLDIPNEFDEHLGEEVLATQGHAEAAQKALALVAPEVRKVLDQSSYYMSRTVMHESGKETSVLMILKGPKNLLDSEMKSYAVQRVVGQFTMSYDKAILLRRAEDANFMKSSFLANMSHEIRTPLGVIVGYSEILADDELESEDKEQIVKSIKRNGKELARLIDDILDISKVEAGKLHFEMAQVNLENLIQEIKSIMEVRASDKKIQFSTAKLSNVPSLVVTDDVRLKQILVNVVGNAIKFTEKGGVKLLYKTYSNDNGEQFLEFQVQDSGVGISEKGREMLFKPFSQADVSTTRKYGGTGLGLALSKRLAELLGGDLFLQESSVGKGSTFCLRIPLKDLEKKSFNVRPEKNVVKVESALDDGPKREIDWGALDLKNLLAGSRILLVEDSEDNQEIFEHFLRSAGADVMIADDGEKAVDQAFRYNPDLILMDIQIPKFDGREATKRIRQKGFTRSVIALTAHALHEELQSCLEAGCNGQITKPVSGELLVQEVYFYLNHKV</sequence>
<dbReference type="SMART" id="SM01079">
    <property type="entry name" value="CHASE"/>
    <property type="match status" value="1"/>
</dbReference>
<name>A0A1Z3N7Y2_BDEBC</name>
<evidence type="ECO:0000313" key="16">
    <source>
        <dbReference type="EMBL" id="ASD63593.1"/>
    </source>
</evidence>
<dbReference type="InterPro" id="IPR036890">
    <property type="entry name" value="HATPase_C_sf"/>
</dbReference>
<keyword evidence="8 12" id="KW-1133">Transmembrane helix</keyword>
<dbReference type="InterPro" id="IPR036097">
    <property type="entry name" value="HisK_dim/P_sf"/>
</dbReference>
<dbReference type="PROSITE" id="PS50839">
    <property type="entry name" value="CHASE"/>
    <property type="match status" value="1"/>
</dbReference>
<dbReference type="Pfam" id="PF00072">
    <property type="entry name" value="Response_reg"/>
    <property type="match status" value="1"/>
</dbReference>
<evidence type="ECO:0000256" key="9">
    <source>
        <dbReference type="ARBA" id="ARBA00023012"/>
    </source>
</evidence>
<evidence type="ECO:0000256" key="1">
    <source>
        <dbReference type="ARBA" id="ARBA00000085"/>
    </source>
</evidence>
<dbReference type="GO" id="GO:0016020">
    <property type="term" value="C:membrane"/>
    <property type="evidence" value="ECO:0007669"/>
    <property type="project" value="UniProtKB-SubCell"/>
</dbReference>
<dbReference type="Proteomes" id="UP000197003">
    <property type="component" value="Chromosome"/>
</dbReference>
<evidence type="ECO:0000259" key="15">
    <source>
        <dbReference type="PROSITE" id="PS50839"/>
    </source>
</evidence>
<evidence type="ECO:0000259" key="13">
    <source>
        <dbReference type="PROSITE" id="PS50109"/>
    </source>
</evidence>
<dbReference type="PROSITE" id="PS50109">
    <property type="entry name" value="HIS_KIN"/>
    <property type="match status" value="1"/>
</dbReference>
<dbReference type="SUPFAM" id="SSF55874">
    <property type="entry name" value="ATPase domain of HSP90 chaperone/DNA topoisomerase II/histidine kinase"/>
    <property type="match status" value="1"/>
</dbReference>
<dbReference type="InterPro" id="IPR011006">
    <property type="entry name" value="CheY-like_superfamily"/>
</dbReference>
<feature type="modified residue" description="4-aspartylphosphate" evidence="11">
    <location>
        <position position="851"/>
    </location>
</feature>
<comment type="subcellular location">
    <subcellularLocation>
        <location evidence="2">Membrane</location>
    </subcellularLocation>
</comment>
<dbReference type="CDD" id="cd00082">
    <property type="entry name" value="HisKA"/>
    <property type="match status" value="1"/>
</dbReference>
<organism evidence="16 17">
    <name type="scientific">Bdellovibrio bacteriovorus</name>
    <dbReference type="NCBI Taxonomy" id="959"/>
    <lineage>
        <taxon>Bacteria</taxon>
        <taxon>Pseudomonadati</taxon>
        <taxon>Bdellovibrionota</taxon>
        <taxon>Bdellovibrionia</taxon>
        <taxon>Bdellovibrionales</taxon>
        <taxon>Pseudobdellovibrionaceae</taxon>
        <taxon>Bdellovibrio</taxon>
    </lineage>
</organism>
<dbReference type="EMBL" id="CP020946">
    <property type="protein sequence ID" value="ASD63593.1"/>
    <property type="molecule type" value="Genomic_DNA"/>
</dbReference>
<dbReference type="SUPFAM" id="SSF52172">
    <property type="entry name" value="CheY-like"/>
    <property type="match status" value="1"/>
</dbReference>
<dbReference type="Pfam" id="PF00512">
    <property type="entry name" value="HisKA"/>
    <property type="match status" value="1"/>
</dbReference>
<dbReference type="AlphaFoldDB" id="A0A1Z3N7Y2"/>
<dbReference type="SMART" id="SM00387">
    <property type="entry name" value="HATPase_c"/>
    <property type="match status" value="1"/>
</dbReference>
<dbReference type="PANTHER" id="PTHR45339">
    <property type="entry name" value="HYBRID SIGNAL TRANSDUCTION HISTIDINE KINASE J"/>
    <property type="match status" value="1"/>
</dbReference>
<dbReference type="PRINTS" id="PR00344">
    <property type="entry name" value="BCTRLSENSOR"/>
</dbReference>
<dbReference type="FunFam" id="3.30.565.10:FF:000010">
    <property type="entry name" value="Sensor histidine kinase RcsC"/>
    <property type="match status" value="1"/>
</dbReference>
<keyword evidence="6 12" id="KW-0812">Transmembrane</keyword>
<dbReference type="SUPFAM" id="SSF47384">
    <property type="entry name" value="Homodimeric domain of signal transducing histidine kinase"/>
    <property type="match status" value="1"/>
</dbReference>
<dbReference type="InterPro" id="IPR006189">
    <property type="entry name" value="CHASE_dom"/>
</dbReference>
<dbReference type="CDD" id="cd17546">
    <property type="entry name" value="REC_hyHK_CKI1_RcsC-like"/>
    <property type="match status" value="1"/>
</dbReference>
<evidence type="ECO:0000256" key="2">
    <source>
        <dbReference type="ARBA" id="ARBA00004370"/>
    </source>
</evidence>
<dbReference type="EC" id="2.7.13.3" evidence="3"/>
<keyword evidence="4 11" id="KW-0597">Phosphoprotein</keyword>
<evidence type="ECO:0000259" key="14">
    <source>
        <dbReference type="PROSITE" id="PS50110"/>
    </source>
</evidence>
<feature type="domain" description="Response regulatory" evidence="14">
    <location>
        <begin position="802"/>
        <end position="916"/>
    </location>
</feature>
<dbReference type="InterPro" id="IPR003661">
    <property type="entry name" value="HisK_dim/P_dom"/>
</dbReference>
<dbReference type="Gene3D" id="3.40.50.2300">
    <property type="match status" value="1"/>
</dbReference>
<evidence type="ECO:0000256" key="4">
    <source>
        <dbReference type="ARBA" id="ARBA00022553"/>
    </source>
</evidence>
<evidence type="ECO:0000256" key="6">
    <source>
        <dbReference type="ARBA" id="ARBA00022692"/>
    </source>
</evidence>
<dbReference type="InterPro" id="IPR001789">
    <property type="entry name" value="Sig_transdc_resp-reg_receiver"/>
</dbReference>
<dbReference type="Gene3D" id="1.10.287.130">
    <property type="match status" value="1"/>
</dbReference>
<dbReference type="FunFam" id="1.10.287.130:FF:000001">
    <property type="entry name" value="Two-component sensor histidine kinase"/>
    <property type="match status" value="1"/>
</dbReference>
<reference evidence="16 17" key="1">
    <citation type="submission" date="2017-04" db="EMBL/GenBank/DDBJ databases">
        <title>Whole genome sequence of Bdellovibrio bacteriovorus strain SSB218315.</title>
        <authorList>
            <person name="Oyedara O."/>
            <person name="Rodriguez-Perez M.A."/>
        </authorList>
    </citation>
    <scope>NUCLEOTIDE SEQUENCE [LARGE SCALE GENOMIC DNA]</scope>
    <source>
        <strain evidence="16 17">SSB218315</strain>
    </source>
</reference>
<keyword evidence="10 12" id="KW-0472">Membrane</keyword>
<evidence type="ECO:0000256" key="5">
    <source>
        <dbReference type="ARBA" id="ARBA00022679"/>
    </source>
</evidence>
<dbReference type="CDD" id="cd16922">
    <property type="entry name" value="HATPase_EvgS-ArcB-TorS-like"/>
    <property type="match status" value="1"/>
</dbReference>
<dbReference type="InterPro" id="IPR004358">
    <property type="entry name" value="Sig_transdc_His_kin-like_C"/>
</dbReference>
<dbReference type="InterPro" id="IPR005467">
    <property type="entry name" value="His_kinase_dom"/>
</dbReference>
<dbReference type="Pfam" id="PF03924">
    <property type="entry name" value="CHASE"/>
    <property type="match status" value="1"/>
</dbReference>
<evidence type="ECO:0000256" key="12">
    <source>
        <dbReference type="SAM" id="Phobius"/>
    </source>
</evidence>
<evidence type="ECO:0000256" key="3">
    <source>
        <dbReference type="ARBA" id="ARBA00012438"/>
    </source>
</evidence>
<keyword evidence="5" id="KW-0808">Transferase</keyword>
<feature type="domain" description="Histidine kinase" evidence="13">
    <location>
        <begin position="535"/>
        <end position="758"/>
    </location>
</feature>
<gene>
    <name evidence="16" type="ORF">B9G79_08400</name>
</gene>
<protein>
    <recommendedName>
        <fullName evidence="3">histidine kinase</fullName>
        <ecNumber evidence="3">2.7.13.3</ecNumber>
    </recommendedName>
</protein>
<evidence type="ECO:0000256" key="8">
    <source>
        <dbReference type="ARBA" id="ARBA00022989"/>
    </source>
</evidence>